<dbReference type="GO" id="GO:0005840">
    <property type="term" value="C:ribosome"/>
    <property type="evidence" value="ECO:0007669"/>
    <property type="project" value="UniProtKB-KW"/>
</dbReference>
<evidence type="ECO:0000259" key="3">
    <source>
        <dbReference type="PROSITE" id="PS51186"/>
    </source>
</evidence>
<evidence type="ECO:0000313" key="5">
    <source>
        <dbReference type="Proteomes" id="UP000183995"/>
    </source>
</evidence>
<dbReference type="AlphaFoldDB" id="A0A1M5VMF0"/>
<dbReference type="PROSITE" id="PS51186">
    <property type="entry name" value="GNAT"/>
    <property type="match status" value="1"/>
</dbReference>
<evidence type="ECO:0000313" key="4">
    <source>
        <dbReference type="EMBL" id="SHH76421.1"/>
    </source>
</evidence>
<dbReference type="OrthoDB" id="9800797at2"/>
<gene>
    <name evidence="4" type="ORF">SAMN02745823_00908</name>
</gene>
<evidence type="ECO:0000256" key="2">
    <source>
        <dbReference type="ARBA" id="ARBA00023315"/>
    </source>
</evidence>
<dbReference type="GO" id="GO:0016747">
    <property type="term" value="F:acyltransferase activity, transferring groups other than amino-acyl groups"/>
    <property type="evidence" value="ECO:0007669"/>
    <property type="project" value="InterPro"/>
</dbReference>
<name>A0A1M5VMF0_9FIRM</name>
<reference evidence="4 5" key="1">
    <citation type="submission" date="2016-11" db="EMBL/GenBank/DDBJ databases">
        <authorList>
            <person name="Jaros S."/>
            <person name="Januszkiewicz K."/>
            <person name="Wedrychowicz H."/>
        </authorList>
    </citation>
    <scope>NUCLEOTIDE SEQUENCE [LARGE SCALE GENOMIC DNA]</scope>
    <source>
        <strain evidence="4 5">DSM 10068</strain>
    </source>
</reference>
<dbReference type="Gene3D" id="3.40.630.30">
    <property type="match status" value="1"/>
</dbReference>
<evidence type="ECO:0000256" key="1">
    <source>
        <dbReference type="ARBA" id="ARBA00022679"/>
    </source>
</evidence>
<dbReference type="InterPro" id="IPR016181">
    <property type="entry name" value="Acyl_CoA_acyltransferase"/>
</dbReference>
<keyword evidence="4" id="KW-0687">Ribonucleoprotein</keyword>
<keyword evidence="5" id="KW-1185">Reference proteome</keyword>
<keyword evidence="1" id="KW-0808">Transferase</keyword>
<protein>
    <submittedName>
        <fullName evidence="4">Ribosomal protein S18 acetylase RimI</fullName>
    </submittedName>
</protein>
<dbReference type="Pfam" id="PF13673">
    <property type="entry name" value="Acetyltransf_10"/>
    <property type="match status" value="1"/>
</dbReference>
<organism evidence="4 5">
    <name type="scientific">Sporobacter termitidis DSM 10068</name>
    <dbReference type="NCBI Taxonomy" id="1123282"/>
    <lineage>
        <taxon>Bacteria</taxon>
        <taxon>Bacillati</taxon>
        <taxon>Bacillota</taxon>
        <taxon>Clostridia</taxon>
        <taxon>Eubacteriales</taxon>
        <taxon>Oscillospiraceae</taxon>
        <taxon>Sporobacter</taxon>
    </lineage>
</organism>
<dbReference type="Proteomes" id="UP000183995">
    <property type="component" value="Unassembled WGS sequence"/>
</dbReference>
<dbReference type="InterPro" id="IPR000182">
    <property type="entry name" value="GNAT_dom"/>
</dbReference>
<keyword evidence="2" id="KW-0012">Acyltransferase</keyword>
<feature type="domain" description="N-acetyltransferase" evidence="3">
    <location>
        <begin position="1"/>
        <end position="151"/>
    </location>
</feature>
<keyword evidence="4" id="KW-0689">Ribosomal protein</keyword>
<dbReference type="STRING" id="1123282.SAMN02745823_00908"/>
<dbReference type="SUPFAM" id="SSF55729">
    <property type="entry name" value="Acyl-CoA N-acyltransferases (Nat)"/>
    <property type="match status" value="1"/>
</dbReference>
<dbReference type="EMBL" id="FQXV01000002">
    <property type="protein sequence ID" value="SHH76421.1"/>
    <property type="molecule type" value="Genomic_DNA"/>
</dbReference>
<dbReference type="InterPro" id="IPR050832">
    <property type="entry name" value="Bact_Acetyltransf"/>
</dbReference>
<dbReference type="PANTHER" id="PTHR43877">
    <property type="entry name" value="AMINOALKYLPHOSPHONATE N-ACETYLTRANSFERASE-RELATED-RELATED"/>
    <property type="match status" value="1"/>
</dbReference>
<proteinExistence type="predicted"/>
<dbReference type="PANTHER" id="PTHR43877:SF2">
    <property type="entry name" value="AMINOALKYLPHOSPHONATE N-ACETYLTRANSFERASE-RELATED"/>
    <property type="match status" value="1"/>
</dbReference>
<sequence>MRIEKASGEHFNTVRAIVRETITAVYPRYYPKGAVDFFLAHHHDAGILEDIERGRVYVFSAGGAVIGTGSVKENEIYRLFVLPAFQGRGFGREFLDFMEKMLFAVYGEIRLDASLPAQSMYIKRGYEERAYHKLPANGDYLCYYEMRLKRE</sequence>
<accession>A0A1M5VMF0</accession>
<dbReference type="CDD" id="cd04301">
    <property type="entry name" value="NAT_SF"/>
    <property type="match status" value="1"/>
</dbReference>
<dbReference type="RefSeq" id="WP_073076468.1">
    <property type="nucleotide sequence ID" value="NZ_FQXV01000002.1"/>
</dbReference>